<gene>
    <name evidence="1" type="ORF">ACFSNB_03175</name>
</gene>
<dbReference type="InterPro" id="IPR043991">
    <property type="entry name" value="Gp3-like"/>
</dbReference>
<sequence>MNAPLSNDVVPQRRLMIKNLIPSLPERGKIKIGMKGAVRTSGTGKEFQPPKKLDHFLVTGLERGQDGNFKRDEAIHQQIGDAPKAIPVRLLYDDPALNFPTRYAMFSGRTLVCSGDGETATKLDPKAGTSCERACPCEFADPARQGAKCKMNGALSVLLDLDVGGIGGVWKFRTTSYNSIVGIMSTMAFLRSQTGGILANIPLVLTVTPKQATAPDGSQLTIQVVGLEFRGKLSDLLSSAHEIALFRAKTHVSIAEIETEARRLLSLPAPNAPLPGDDIDDVVDEFYPAEAAAAPKAQGRARLIEDSLRGITRGAADVIDADVDLPPAPAPEDDPLAIAKGVAAQGRAALDAHYAAAPNAVKKAIYPHMAELVAIADASGPALSAAARAGLAELEATTTEADLEAAWERLDIEVCRELGAGVLEEQRARVGREY</sequence>
<dbReference type="EMBL" id="JBHUIY010000004">
    <property type="protein sequence ID" value="MFD2232800.1"/>
    <property type="molecule type" value="Genomic_DNA"/>
</dbReference>
<dbReference type="Proteomes" id="UP001597296">
    <property type="component" value="Unassembled WGS sequence"/>
</dbReference>
<proteinExistence type="predicted"/>
<name>A0ABW5C6P1_9PROT</name>
<evidence type="ECO:0000313" key="1">
    <source>
        <dbReference type="EMBL" id="MFD2232800.1"/>
    </source>
</evidence>
<reference evidence="2" key="1">
    <citation type="journal article" date="2019" name="Int. J. Syst. Evol. Microbiol.">
        <title>The Global Catalogue of Microorganisms (GCM) 10K type strain sequencing project: providing services to taxonomists for standard genome sequencing and annotation.</title>
        <authorList>
            <consortium name="The Broad Institute Genomics Platform"/>
            <consortium name="The Broad Institute Genome Sequencing Center for Infectious Disease"/>
            <person name="Wu L."/>
            <person name="Ma J."/>
        </authorList>
    </citation>
    <scope>NUCLEOTIDE SEQUENCE [LARGE SCALE GENOMIC DNA]</scope>
    <source>
        <strain evidence="2">KCTC 15012</strain>
    </source>
</reference>
<dbReference type="Pfam" id="PF18897">
    <property type="entry name" value="Gp3-like"/>
    <property type="match status" value="1"/>
</dbReference>
<comment type="caution">
    <text evidence="1">The sequence shown here is derived from an EMBL/GenBank/DDBJ whole genome shotgun (WGS) entry which is preliminary data.</text>
</comment>
<organism evidence="1 2">
    <name type="scientific">Phaeospirillum tilakii</name>
    <dbReference type="NCBI Taxonomy" id="741673"/>
    <lineage>
        <taxon>Bacteria</taxon>
        <taxon>Pseudomonadati</taxon>
        <taxon>Pseudomonadota</taxon>
        <taxon>Alphaproteobacteria</taxon>
        <taxon>Rhodospirillales</taxon>
        <taxon>Rhodospirillaceae</taxon>
        <taxon>Phaeospirillum</taxon>
    </lineage>
</organism>
<keyword evidence="2" id="KW-1185">Reference proteome</keyword>
<protein>
    <submittedName>
        <fullName evidence="1">Uncharacterized protein</fullName>
    </submittedName>
</protein>
<accession>A0ABW5C6P1</accession>
<evidence type="ECO:0000313" key="2">
    <source>
        <dbReference type="Proteomes" id="UP001597296"/>
    </source>
</evidence>
<dbReference type="RefSeq" id="WP_377314441.1">
    <property type="nucleotide sequence ID" value="NZ_JBHUIY010000004.1"/>
</dbReference>